<feature type="region of interest" description="Disordered" evidence="3">
    <location>
        <begin position="332"/>
        <end position="357"/>
    </location>
</feature>
<dbReference type="eggNOG" id="ENOG502SXY6">
    <property type="taxonomic scope" value="Eukaryota"/>
</dbReference>
<dbReference type="GO" id="GO:0009982">
    <property type="term" value="F:pseudouridine synthase activity"/>
    <property type="evidence" value="ECO:0007669"/>
    <property type="project" value="InterPro"/>
</dbReference>
<protein>
    <submittedName>
        <fullName evidence="5">Pseudouridine synthase</fullName>
    </submittedName>
</protein>
<evidence type="ECO:0000256" key="1">
    <source>
        <dbReference type="ARBA" id="ARBA00008348"/>
    </source>
</evidence>
<feature type="compositionally biased region" description="Basic and acidic residues" evidence="3">
    <location>
        <begin position="257"/>
        <end position="294"/>
    </location>
</feature>
<dbReference type="EMBL" id="FN648475">
    <property type="protein sequence ID" value="CBJ26256.1"/>
    <property type="molecule type" value="Genomic_DNA"/>
</dbReference>
<sequence>MRYFMLHKPRGCVTSTVDDTGRGRPTVYDVAKAAGVPNFGPVGRLDFDTSGVLLFTDDYKLKKAISSPTYKGKAAVGTVPSMEKVYHLLVAGTITPEDKGMDLLQEPLHFSRKLDGPGGSWTKPAEARVLLTKTFKTGQPVPWRFKPGTVATITWIEVVLREGKNRQIRRLCRRSEFELTRLHRISVGPIVLGDVEEGSCRELTRQEVEALYKRCLPEDPLCPTIDAVQDILQSRLSQTARRIRTTAEVGGHRFKAREHSSAMDVPQKDMPERPTAEDAEQRRAAKARDGERGCPCRTTQGPGRRRVKAFATEEDLASIMKRLIDFARRDLHETPAGPDGESAGPDYCPGEKESLAQARAVPPNETHMVCGYRSSQIERLGLTYGTM</sequence>
<dbReference type="InterPro" id="IPR042092">
    <property type="entry name" value="PsdUridine_s_RsuA/RluB/E/F_cat"/>
</dbReference>
<dbReference type="InParanoid" id="D7FV84"/>
<dbReference type="InterPro" id="IPR020103">
    <property type="entry name" value="PsdUridine_synth_cat_dom_sf"/>
</dbReference>
<reference evidence="5 6" key="1">
    <citation type="journal article" date="2010" name="Nature">
        <title>The Ectocarpus genome and the independent evolution of multicellularity in brown algae.</title>
        <authorList>
            <person name="Cock J.M."/>
            <person name="Sterck L."/>
            <person name="Rouze P."/>
            <person name="Scornet D."/>
            <person name="Allen A.E."/>
            <person name="Amoutzias G."/>
            <person name="Anthouard V."/>
            <person name="Artiguenave F."/>
            <person name="Aury J.M."/>
            <person name="Badger J.H."/>
            <person name="Beszteri B."/>
            <person name="Billiau K."/>
            <person name="Bonnet E."/>
            <person name="Bothwell J.H."/>
            <person name="Bowler C."/>
            <person name="Boyen C."/>
            <person name="Brownlee C."/>
            <person name="Carrano C.J."/>
            <person name="Charrier B."/>
            <person name="Cho G.Y."/>
            <person name="Coelho S.M."/>
            <person name="Collen J."/>
            <person name="Corre E."/>
            <person name="Da Silva C."/>
            <person name="Delage L."/>
            <person name="Delaroque N."/>
            <person name="Dittami S.M."/>
            <person name="Doulbeau S."/>
            <person name="Elias M."/>
            <person name="Farnham G."/>
            <person name="Gachon C.M."/>
            <person name="Gschloessl B."/>
            <person name="Heesch S."/>
            <person name="Jabbari K."/>
            <person name="Jubin C."/>
            <person name="Kawai H."/>
            <person name="Kimura K."/>
            <person name="Kloareg B."/>
            <person name="Kupper F.C."/>
            <person name="Lang D."/>
            <person name="Le Bail A."/>
            <person name="Leblanc C."/>
            <person name="Lerouge P."/>
            <person name="Lohr M."/>
            <person name="Lopez P.J."/>
            <person name="Martens C."/>
            <person name="Maumus F."/>
            <person name="Michel G."/>
            <person name="Miranda-Saavedra D."/>
            <person name="Morales J."/>
            <person name="Moreau H."/>
            <person name="Motomura T."/>
            <person name="Nagasato C."/>
            <person name="Napoli C.A."/>
            <person name="Nelson D.R."/>
            <person name="Nyvall-Collen P."/>
            <person name="Peters A.F."/>
            <person name="Pommier C."/>
            <person name="Potin P."/>
            <person name="Poulain J."/>
            <person name="Quesneville H."/>
            <person name="Read B."/>
            <person name="Rensing S.A."/>
            <person name="Ritter A."/>
            <person name="Rousvoal S."/>
            <person name="Samanta M."/>
            <person name="Samson G."/>
            <person name="Schroeder D.C."/>
            <person name="Segurens B."/>
            <person name="Strittmatter M."/>
            <person name="Tonon T."/>
            <person name="Tregear J.W."/>
            <person name="Valentin K."/>
            <person name="von Dassow P."/>
            <person name="Yamagishi T."/>
            <person name="Van de Peer Y."/>
            <person name="Wincker P."/>
        </authorList>
    </citation>
    <scope>NUCLEOTIDE SEQUENCE [LARGE SCALE GENOMIC DNA]</scope>
    <source>
        <strain evidence="6">Ec32 / CCAP1310/4</strain>
    </source>
</reference>
<feature type="domain" description="Pseudouridine synthase RsuA/RluA-like" evidence="4">
    <location>
        <begin position="3"/>
        <end position="172"/>
    </location>
</feature>
<evidence type="ECO:0000256" key="2">
    <source>
        <dbReference type="ARBA" id="ARBA00023235"/>
    </source>
</evidence>
<dbReference type="GO" id="GO:0003723">
    <property type="term" value="F:RNA binding"/>
    <property type="evidence" value="ECO:0007669"/>
    <property type="project" value="InterPro"/>
</dbReference>
<dbReference type="GO" id="GO:0001522">
    <property type="term" value="P:pseudouridine synthesis"/>
    <property type="evidence" value="ECO:0007669"/>
    <property type="project" value="InterPro"/>
</dbReference>
<dbReference type="GO" id="GO:0006364">
    <property type="term" value="P:rRNA processing"/>
    <property type="evidence" value="ECO:0007669"/>
    <property type="project" value="UniProtKB-ARBA"/>
</dbReference>
<dbReference type="OrthoDB" id="440619at2759"/>
<evidence type="ECO:0000259" key="4">
    <source>
        <dbReference type="Pfam" id="PF00849"/>
    </source>
</evidence>
<dbReference type="PANTHER" id="PTHR47683">
    <property type="entry name" value="PSEUDOURIDINE SYNTHASE FAMILY PROTEIN-RELATED"/>
    <property type="match status" value="1"/>
</dbReference>
<dbReference type="AlphaFoldDB" id="D7FV84"/>
<dbReference type="InterPro" id="IPR020094">
    <property type="entry name" value="TruA/RsuA/RluB/E/F_N"/>
</dbReference>
<dbReference type="InterPro" id="IPR050343">
    <property type="entry name" value="RsuA_PseudoU_synthase"/>
</dbReference>
<dbReference type="Proteomes" id="UP000002630">
    <property type="component" value="Linkage Group LG17"/>
</dbReference>
<name>D7FV84_ECTSI</name>
<dbReference type="InterPro" id="IPR006145">
    <property type="entry name" value="PsdUridine_synth_RsuA/RluA"/>
</dbReference>
<evidence type="ECO:0000256" key="3">
    <source>
        <dbReference type="SAM" id="MobiDB-lite"/>
    </source>
</evidence>
<feature type="region of interest" description="Disordered" evidence="3">
    <location>
        <begin position="254"/>
        <end position="305"/>
    </location>
</feature>
<dbReference type="InterPro" id="IPR018496">
    <property type="entry name" value="PsdUridine_synth_RsuA/RluB_CS"/>
</dbReference>
<gene>
    <name evidence="5" type="ORF">Esi_0029_0023</name>
</gene>
<keyword evidence="6" id="KW-1185">Reference proteome</keyword>
<evidence type="ECO:0000313" key="5">
    <source>
        <dbReference type="EMBL" id="CBJ26256.1"/>
    </source>
</evidence>
<dbReference type="PANTHER" id="PTHR47683:SF2">
    <property type="entry name" value="RNA-BINDING S4 DOMAIN-CONTAINING PROTEIN"/>
    <property type="match status" value="1"/>
</dbReference>
<dbReference type="PROSITE" id="PS01149">
    <property type="entry name" value="PSI_RSU"/>
    <property type="match status" value="1"/>
</dbReference>
<dbReference type="EMBL" id="FN649742">
    <property type="protein sequence ID" value="CBJ26256.1"/>
    <property type="molecule type" value="Genomic_DNA"/>
</dbReference>
<proteinExistence type="inferred from homology"/>
<dbReference type="Pfam" id="PF00849">
    <property type="entry name" value="PseudoU_synth_2"/>
    <property type="match status" value="1"/>
</dbReference>
<dbReference type="SUPFAM" id="SSF55120">
    <property type="entry name" value="Pseudouridine synthase"/>
    <property type="match status" value="1"/>
</dbReference>
<evidence type="ECO:0000313" key="6">
    <source>
        <dbReference type="Proteomes" id="UP000002630"/>
    </source>
</evidence>
<accession>D7FV84</accession>
<keyword evidence="2" id="KW-0413">Isomerase</keyword>
<dbReference type="Gene3D" id="3.30.70.580">
    <property type="entry name" value="Pseudouridine synthase I, catalytic domain, N-terminal subdomain"/>
    <property type="match status" value="1"/>
</dbReference>
<organism evidence="5 6">
    <name type="scientific">Ectocarpus siliculosus</name>
    <name type="common">Brown alga</name>
    <name type="synonym">Conferva siliculosa</name>
    <dbReference type="NCBI Taxonomy" id="2880"/>
    <lineage>
        <taxon>Eukaryota</taxon>
        <taxon>Sar</taxon>
        <taxon>Stramenopiles</taxon>
        <taxon>Ochrophyta</taxon>
        <taxon>PX clade</taxon>
        <taxon>Phaeophyceae</taxon>
        <taxon>Ectocarpales</taxon>
        <taxon>Ectocarpaceae</taxon>
        <taxon>Ectocarpus</taxon>
    </lineage>
</organism>
<comment type="similarity">
    <text evidence="1">Belongs to the pseudouridine synthase RsuA family.</text>
</comment>
<dbReference type="Gene3D" id="3.30.70.1560">
    <property type="entry name" value="Alpha-L RNA-binding motif"/>
    <property type="match status" value="1"/>
</dbReference>